<evidence type="ECO:0000313" key="2">
    <source>
        <dbReference type="Proteomes" id="UP000422221"/>
    </source>
</evidence>
<evidence type="ECO:0000313" key="1">
    <source>
        <dbReference type="EMBL" id="KAA3767402.1"/>
    </source>
</evidence>
<organism evidence="1 2">
    <name type="scientific">Bacteroides salyersiae</name>
    <dbReference type="NCBI Taxonomy" id="291644"/>
    <lineage>
        <taxon>Bacteria</taxon>
        <taxon>Pseudomonadati</taxon>
        <taxon>Bacteroidota</taxon>
        <taxon>Bacteroidia</taxon>
        <taxon>Bacteroidales</taxon>
        <taxon>Bacteroidaceae</taxon>
        <taxon>Bacteroides</taxon>
    </lineage>
</organism>
<comment type="caution">
    <text evidence="1">The sequence shown here is derived from an EMBL/GenBank/DDBJ whole genome shotgun (WGS) entry which is preliminary data.</text>
</comment>
<dbReference type="Proteomes" id="UP000422221">
    <property type="component" value="Unassembled WGS sequence"/>
</dbReference>
<protein>
    <submittedName>
        <fullName evidence="1">Uncharacterized protein</fullName>
    </submittedName>
</protein>
<proteinExistence type="predicted"/>
<gene>
    <name evidence="1" type="ORF">F3F73_06605</name>
</gene>
<dbReference type="RefSeq" id="WP_130059502.1">
    <property type="nucleotide sequence ID" value="NZ_CP081899.1"/>
</dbReference>
<dbReference type="EMBL" id="VWMK01000005">
    <property type="protein sequence ID" value="KAA3767402.1"/>
    <property type="molecule type" value="Genomic_DNA"/>
</dbReference>
<reference evidence="1 2" key="1">
    <citation type="journal article" date="2019" name="Nat. Med.">
        <title>A library of human gut bacterial isolates paired with longitudinal multiomics data enables mechanistic microbiome research.</title>
        <authorList>
            <person name="Poyet M."/>
            <person name="Groussin M."/>
            <person name="Gibbons S.M."/>
            <person name="Avila-Pacheco J."/>
            <person name="Jiang X."/>
            <person name="Kearney S.M."/>
            <person name="Perrotta A.R."/>
            <person name="Berdy B."/>
            <person name="Zhao S."/>
            <person name="Lieberman T.D."/>
            <person name="Swanson P.K."/>
            <person name="Smith M."/>
            <person name="Roesemann S."/>
            <person name="Alexander J.E."/>
            <person name="Rich S.A."/>
            <person name="Livny J."/>
            <person name="Vlamakis H."/>
            <person name="Clish C."/>
            <person name="Bullock K."/>
            <person name="Deik A."/>
            <person name="Scott J."/>
            <person name="Pierce K.A."/>
            <person name="Xavier R.J."/>
            <person name="Alm E.J."/>
        </authorList>
    </citation>
    <scope>NUCLEOTIDE SEQUENCE [LARGE SCALE GENOMIC DNA]</scope>
    <source>
        <strain evidence="1 2">BIOML-A10</strain>
    </source>
</reference>
<sequence length="99" mass="11029">MNNIDSQQIFILLVRRNASFFLPSKADLTTKGINENYSFRLSLIAQYQNSGTCEFLCREDVKIICNGVAVSSLTLGKGEAVDLFYHSDVYYVSSASNCT</sequence>
<name>A0A7J4XKY5_9BACE</name>
<accession>A0A7J4XKY5</accession>
<dbReference type="AlphaFoldDB" id="A0A7J4XKY5"/>